<reference evidence="3 4" key="1">
    <citation type="journal article" date="2014" name="Nat. Genet.">
        <title>Genome and transcriptome of the porcine whipworm Trichuris suis.</title>
        <authorList>
            <person name="Jex A.R."/>
            <person name="Nejsum P."/>
            <person name="Schwarz E.M."/>
            <person name="Hu L."/>
            <person name="Young N.D."/>
            <person name="Hall R.S."/>
            <person name="Korhonen P.K."/>
            <person name="Liao S."/>
            <person name="Thamsborg S."/>
            <person name="Xia J."/>
            <person name="Xu P."/>
            <person name="Wang S."/>
            <person name="Scheerlinck J.P."/>
            <person name="Hofmann A."/>
            <person name="Sternberg P.W."/>
            <person name="Wang J."/>
            <person name="Gasser R.B."/>
        </authorList>
    </citation>
    <scope>NUCLEOTIDE SEQUENCE [LARGE SCALE GENOMIC DNA]</scope>
    <source>
        <strain evidence="3">DCEP-RM93F</strain>
        <strain evidence="2">DCEP-RM93M</strain>
    </source>
</reference>
<feature type="compositionally biased region" description="Basic and acidic residues" evidence="1">
    <location>
        <begin position="47"/>
        <end position="61"/>
    </location>
</feature>
<accession>A0A085N766</accession>
<evidence type="ECO:0000313" key="3">
    <source>
        <dbReference type="EMBL" id="KFD65312.1"/>
    </source>
</evidence>
<feature type="compositionally biased region" description="Basic residues" evidence="1">
    <location>
        <begin position="35"/>
        <end position="46"/>
    </location>
</feature>
<organism evidence="3">
    <name type="scientific">Trichuris suis</name>
    <name type="common">pig whipworm</name>
    <dbReference type="NCBI Taxonomy" id="68888"/>
    <lineage>
        <taxon>Eukaryota</taxon>
        <taxon>Metazoa</taxon>
        <taxon>Ecdysozoa</taxon>
        <taxon>Nematoda</taxon>
        <taxon>Enoplea</taxon>
        <taxon>Dorylaimia</taxon>
        <taxon>Trichinellida</taxon>
        <taxon>Trichuridae</taxon>
        <taxon>Trichuris</taxon>
    </lineage>
</organism>
<dbReference type="EMBL" id="KL363246">
    <property type="protein sequence ID" value="KFD50927.1"/>
    <property type="molecule type" value="Genomic_DNA"/>
</dbReference>
<dbReference type="Proteomes" id="UP000030758">
    <property type="component" value="Unassembled WGS sequence"/>
</dbReference>
<dbReference type="EMBL" id="KL367540">
    <property type="protein sequence ID" value="KFD65312.1"/>
    <property type="molecule type" value="Genomic_DNA"/>
</dbReference>
<proteinExistence type="predicted"/>
<dbReference type="Proteomes" id="UP000030764">
    <property type="component" value="Unassembled WGS sequence"/>
</dbReference>
<evidence type="ECO:0000313" key="2">
    <source>
        <dbReference type="EMBL" id="KFD50927.1"/>
    </source>
</evidence>
<gene>
    <name evidence="2" type="ORF">M513_08240</name>
    <name evidence="3" type="ORF">M514_08240</name>
</gene>
<evidence type="ECO:0000256" key="1">
    <source>
        <dbReference type="SAM" id="MobiDB-lite"/>
    </source>
</evidence>
<feature type="region of interest" description="Disordered" evidence="1">
    <location>
        <begin position="14"/>
        <end position="95"/>
    </location>
</feature>
<feature type="compositionally biased region" description="Polar residues" evidence="1">
    <location>
        <begin position="62"/>
        <end position="95"/>
    </location>
</feature>
<sequence>MRRMQRIHRLLDIKATKRRGKKTLDFLRRSSASRGKSRRHVSKRHASSTDKGKTLRADEQKLTGTSPRSESAPTSSRYSNINRPKSPSNMITTSVADKRARVIEDKKMQTSLIWSAIEPPILNKESEPSLTADEEAEEEDGKQRGNN</sequence>
<name>A0A085N766_9BILA</name>
<keyword evidence="4" id="KW-1185">Reference proteome</keyword>
<feature type="region of interest" description="Disordered" evidence="1">
    <location>
        <begin position="119"/>
        <end position="147"/>
    </location>
</feature>
<dbReference type="AlphaFoldDB" id="A0A085N766"/>
<protein>
    <submittedName>
        <fullName evidence="3">Uncharacterized protein</fullName>
    </submittedName>
</protein>
<evidence type="ECO:0000313" key="4">
    <source>
        <dbReference type="Proteomes" id="UP000030764"/>
    </source>
</evidence>